<dbReference type="Pfam" id="PF04181">
    <property type="entry name" value="RPAP2_Rtr1"/>
    <property type="match status" value="1"/>
</dbReference>
<feature type="compositionally biased region" description="Gly residues" evidence="13">
    <location>
        <begin position="158"/>
        <end position="178"/>
    </location>
</feature>
<evidence type="ECO:0000256" key="13">
    <source>
        <dbReference type="SAM" id="MobiDB-lite"/>
    </source>
</evidence>
<evidence type="ECO:0000256" key="2">
    <source>
        <dbReference type="ARBA" id="ARBA00005676"/>
    </source>
</evidence>
<reference evidence="15 16" key="1">
    <citation type="journal article" date="2018" name="Cell">
        <title>The Chara Genome: Secondary Complexity and Implications for Plant Terrestrialization.</title>
        <authorList>
            <person name="Nishiyama T."/>
            <person name="Sakayama H."/>
            <person name="Vries J.D."/>
            <person name="Buschmann H."/>
            <person name="Saint-Marcoux D."/>
            <person name="Ullrich K.K."/>
            <person name="Haas F.B."/>
            <person name="Vanderstraeten L."/>
            <person name="Becker D."/>
            <person name="Lang D."/>
            <person name="Vosolsobe S."/>
            <person name="Rombauts S."/>
            <person name="Wilhelmsson P.K.I."/>
            <person name="Janitza P."/>
            <person name="Kern R."/>
            <person name="Heyl A."/>
            <person name="Rumpler F."/>
            <person name="Villalobos L.I.A.C."/>
            <person name="Clay J.M."/>
            <person name="Skokan R."/>
            <person name="Toyoda A."/>
            <person name="Suzuki Y."/>
            <person name="Kagoshima H."/>
            <person name="Schijlen E."/>
            <person name="Tajeshwar N."/>
            <person name="Catarino B."/>
            <person name="Hetherington A.J."/>
            <person name="Saltykova A."/>
            <person name="Bonnot C."/>
            <person name="Breuninger H."/>
            <person name="Symeonidi A."/>
            <person name="Radhakrishnan G.V."/>
            <person name="Van Nieuwerburgh F."/>
            <person name="Deforce D."/>
            <person name="Chang C."/>
            <person name="Karol K.G."/>
            <person name="Hedrich R."/>
            <person name="Ulvskov P."/>
            <person name="Glockner G."/>
            <person name="Delwiche C.F."/>
            <person name="Petrasek J."/>
            <person name="Van de Peer Y."/>
            <person name="Friml J."/>
            <person name="Beilby M."/>
            <person name="Dolan L."/>
            <person name="Kohara Y."/>
            <person name="Sugano S."/>
            <person name="Fujiyama A."/>
            <person name="Delaux P.-M."/>
            <person name="Quint M."/>
            <person name="TheiBen G."/>
            <person name="Hagemann M."/>
            <person name="Harholt J."/>
            <person name="Dunand C."/>
            <person name="Zachgo S."/>
            <person name="Langdale J."/>
            <person name="Maumus F."/>
            <person name="Straeten D.V.D."/>
            <person name="Gould S.B."/>
            <person name="Rensing S.A."/>
        </authorList>
    </citation>
    <scope>NUCLEOTIDE SEQUENCE [LARGE SCALE GENOMIC DNA]</scope>
    <source>
        <strain evidence="15 16">S276</strain>
    </source>
</reference>
<feature type="region of interest" description="Disordered" evidence="13">
    <location>
        <begin position="536"/>
        <end position="570"/>
    </location>
</feature>
<feature type="compositionally biased region" description="Polar residues" evidence="13">
    <location>
        <begin position="1337"/>
        <end position="1346"/>
    </location>
</feature>
<evidence type="ECO:0000313" key="16">
    <source>
        <dbReference type="Proteomes" id="UP000265515"/>
    </source>
</evidence>
<evidence type="ECO:0000256" key="3">
    <source>
        <dbReference type="ARBA" id="ARBA00022723"/>
    </source>
</evidence>
<keyword evidence="16" id="KW-1185">Reference proteome</keyword>
<keyword evidence="4 12" id="KW-0863">Zinc-finger</keyword>
<feature type="compositionally biased region" description="Polar residues" evidence="13">
    <location>
        <begin position="453"/>
        <end position="466"/>
    </location>
</feature>
<evidence type="ECO:0000256" key="12">
    <source>
        <dbReference type="RuleBase" id="RU367080"/>
    </source>
</evidence>
<feature type="region of interest" description="Disordered" evidence="13">
    <location>
        <begin position="1049"/>
        <end position="1074"/>
    </location>
</feature>
<dbReference type="GO" id="GO:0005634">
    <property type="term" value="C:nucleus"/>
    <property type="evidence" value="ECO:0007669"/>
    <property type="project" value="UniProtKB-SubCell"/>
</dbReference>
<dbReference type="PROSITE" id="PS51479">
    <property type="entry name" value="ZF_RTR1"/>
    <property type="match status" value="1"/>
</dbReference>
<feature type="compositionally biased region" description="Basic and acidic residues" evidence="13">
    <location>
        <begin position="95"/>
        <end position="120"/>
    </location>
</feature>
<gene>
    <name evidence="15" type="ORF">CBR_g20185</name>
</gene>
<evidence type="ECO:0000259" key="14">
    <source>
        <dbReference type="PROSITE" id="PS51479"/>
    </source>
</evidence>
<evidence type="ECO:0000256" key="4">
    <source>
        <dbReference type="ARBA" id="ARBA00022771"/>
    </source>
</evidence>
<feature type="region of interest" description="Disordered" evidence="13">
    <location>
        <begin position="422"/>
        <end position="481"/>
    </location>
</feature>
<comment type="caution">
    <text evidence="15">The sequence shown here is derived from an EMBL/GenBank/DDBJ whole genome shotgun (WGS) entry which is preliminary data.</text>
</comment>
<evidence type="ECO:0000256" key="11">
    <source>
        <dbReference type="PROSITE-ProRule" id="PRU00812"/>
    </source>
</evidence>
<dbReference type="GO" id="GO:0008270">
    <property type="term" value="F:zinc ion binding"/>
    <property type="evidence" value="ECO:0007669"/>
    <property type="project" value="UniProtKB-KW"/>
</dbReference>
<dbReference type="OrthoDB" id="2590500at2759"/>
<evidence type="ECO:0000256" key="9">
    <source>
        <dbReference type="ARBA" id="ARBA00047761"/>
    </source>
</evidence>
<proteinExistence type="inferred from homology"/>
<dbReference type="STRING" id="69332.A0A388KZR5"/>
<feature type="compositionally biased region" description="Basic and acidic residues" evidence="13">
    <location>
        <begin position="467"/>
        <end position="481"/>
    </location>
</feature>
<feature type="compositionally biased region" description="Basic and acidic residues" evidence="13">
    <location>
        <begin position="1222"/>
        <end position="1234"/>
    </location>
</feature>
<dbReference type="GO" id="GO:0008420">
    <property type="term" value="F:RNA polymerase II CTD heptapeptide repeat phosphatase activity"/>
    <property type="evidence" value="ECO:0007669"/>
    <property type="project" value="UniProtKB-UniRule"/>
</dbReference>
<comment type="similarity">
    <text evidence="2 11 12">Belongs to the RPAP2 family.</text>
</comment>
<dbReference type="InterPro" id="IPR007308">
    <property type="entry name" value="Rtr1/RPAP2_dom"/>
</dbReference>
<feature type="region of interest" description="Disordered" evidence="13">
    <location>
        <begin position="1"/>
        <end position="21"/>
    </location>
</feature>
<feature type="region of interest" description="Disordered" evidence="13">
    <location>
        <begin position="1294"/>
        <end position="1352"/>
    </location>
</feature>
<feature type="region of interest" description="Disordered" evidence="13">
    <location>
        <begin position="1172"/>
        <end position="1259"/>
    </location>
</feature>
<feature type="region of interest" description="Disordered" evidence="13">
    <location>
        <begin position="36"/>
        <end position="284"/>
    </location>
</feature>
<dbReference type="PANTHER" id="PTHR14732:SF0">
    <property type="entry name" value="RNA POLYMERASE II SUBUNIT B1 CTD PHOSPHATASE RPAP2-RELATED"/>
    <property type="match status" value="1"/>
</dbReference>
<feature type="compositionally biased region" description="Basic and acidic residues" evidence="13">
    <location>
        <begin position="870"/>
        <end position="883"/>
    </location>
</feature>
<feature type="compositionally biased region" description="Polar residues" evidence="13">
    <location>
        <begin position="1133"/>
        <end position="1154"/>
    </location>
</feature>
<keyword evidence="3 12" id="KW-0479">Metal-binding</keyword>
<feature type="domain" description="RTR1-type" evidence="14">
    <location>
        <begin position="320"/>
        <end position="407"/>
    </location>
</feature>
<evidence type="ECO:0000256" key="7">
    <source>
        <dbReference type="ARBA" id="ARBA00022912"/>
    </source>
</evidence>
<evidence type="ECO:0000256" key="5">
    <source>
        <dbReference type="ARBA" id="ARBA00022801"/>
    </source>
</evidence>
<feature type="compositionally biased region" description="Basic residues" evidence="13">
    <location>
        <begin position="538"/>
        <end position="547"/>
    </location>
</feature>
<evidence type="ECO:0000256" key="10">
    <source>
        <dbReference type="ARBA" id="ARBA00048336"/>
    </source>
</evidence>
<dbReference type="Proteomes" id="UP000265515">
    <property type="component" value="Unassembled WGS sequence"/>
</dbReference>
<dbReference type="GO" id="GO:0005737">
    <property type="term" value="C:cytoplasm"/>
    <property type="evidence" value="ECO:0007669"/>
    <property type="project" value="TreeGrafter"/>
</dbReference>
<evidence type="ECO:0000256" key="8">
    <source>
        <dbReference type="ARBA" id="ARBA00023242"/>
    </source>
</evidence>
<feature type="compositionally biased region" description="Polar residues" evidence="13">
    <location>
        <begin position="436"/>
        <end position="445"/>
    </location>
</feature>
<comment type="function">
    <text evidence="12">Putative RNA polymerase II subunit B1 C-terminal domain (CTD) phosphatase involved in RNA polymerase II transcription regulation.</text>
</comment>
<feature type="compositionally biased region" description="Basic and acidic residues" evidence="13">
    <location>
        <begin position="734"/>
        <end position="744"/>
    </location>
</feature>
<keyword evidence="6 12" id="KW-0862">Zinc</keyword>
<dbReference type="EMBL" id="BFEA01000226">
    <property type="protein sequence ID" value="GBG75554.1"/>
    <property type="molecule type" value="Genomic_DNA"/>
</dbReference>
<feature type="compositionally biased region" description="Polar residues" evidence="13">
    <location>
        <begin position="905"/>
        <end position="916"/>
    </location>
</feature>
<evidence type="ECO:0000313" key="15">
    <source>
        <dbReference type="EMBL" id="GBG75554.1"/>
    </source>
</evidence>
<accession>A0A388KZR5</accession>
<dbReference type="GO" id="GO:0043175">
    <property type="term" value="F:RNA polymerase core enzyme binding"/>
    <property type="evidence" value="ECO:0007669"/>
    <property type="project" value="UniProtKB-UniRule"/>
</dbReference>
<sequence>MTTFLPTLHYSPLPELDAEDKRGGFTSSVIVSSSTDFGTLTQPISASDTEESSFLSTGGADGQARDGRVSCAPHTDVPNAQEKKGAVDGSVPAKDALRKQTEEEDDGKKKSPRTRDRCADVGKAVSVDDAPASSSLVASTGRVLKQKTNLMKAEGDGKGSGAPGSAGSGGESNMGEYGGRPKRGTAAGRKSKGNKMSAVVGADGEVQIVMGGGNKKQQEGKEAGMAECDGGKKTSAVGDRKVSSRKESLDRSGRSIDGDSRRTEGKEREKGETKEEDEREKRRRLRAEKRTAVLLGQRKAIFEVQMVLLEGVATEGQMQVAKKILIRSEYEDVVAERANIRVCGNPRCGNALAPEFPGRRRGRYRISLREKKVYDTHAVLNYCSAECAVASKMYECSLEKEHGMELGLTELAKLVSAIKTMGSKPVGDPRGDGDAGNNQIATGQGASDAASELKTTSPVNGENEVNPSRDDDGNGDGASHRKPELHISERVSSAAQAEALSSSSTLVPTGPANAIEGYVLQNRAYPAAVIAGAAATQSKRRQGKIRKTNSSSGNDAVAAPEVRKTQRGGSSVRLALKSAEANDEHLEAKVLPWTGGPETDEATTVSPRSRRSLTNKEHLGEGSLLSERMVEAVVGQRESRRKSNRRGVMVSGSTTAAVCPDRAAEAHHVVDHLPAEPCERRRAASSVSSEGIAADSDSRKATGGELQAAEPGSIPTTAESVGKHEVEAVEQTGDDLRTLPKADEATGSGSSAAPSPPKLRSALHKEKHRVPRSVSWADHRNAPLEVVDPRDVREARVVGGCRGDAFISQWGARRPRGSQPKRYCKLEGKRRGGLRDVIIFDDALGSEMVDLGPSMSRLAQEFSAVSGKREQRNAVSGVKDEKGLVVGTDRGPPKGLPSSGARAATASNKRPVSESFSGHGDATSVKGEVAAGQGRSKRLLEVVAKGADDGRQSGGSLAGPELCSLLAEVPHGEGTATLGRGDGNDVDVVEEMGVPERTGLGFAETVKGSGAVCADGGVSNGDKREDAGRHVEDSAVRGGVKNELVGSVDGQNEASKDPDARSTASRTEMAENTEKCYDVQEDHPTKTLDLPVAEPTDRLNRGEEAAVMMSGSQTVDMCVPSTEGTEGKFCKAQPSSLEGQMGESTSAELSNGNTMRGEDATQATRCIKVEESTEVAPGQQPGEEIVTRSRDAVQTAGQIPDAGSSGSTEDTSETCGAGRASTEVERRRKGKEAVADGSGEVDDAATSLQGESRDDPRLSSAKAIAEALAQAAAAVESGDADSHEAAALAGISIMPPETSAGSEPSPLPCFSGRGELEEGLPDDQEEEGDVEDDEESLQWTTDSPYSAPSLRNGRRFDRWQKSEWYSPPPKGFQAQVSQFGTIWMSLEEWVSASTVVYLYREDVGTGNEAVLASDDLVVTGRHYPKQIVCSDGTSAEISRAFSECISRALPLVQQSLRISVPLTSIEQAMGRLIKSFSFVSPLPSLGMAQWRAVSILFVEALSIHRLPRVHEQLSRQRGLLKKAIEKTGTLESEYKAFWDLIMPWGDRKPKLNVMTA</sequence>
<feature type="region of interest" description="Disordered" evidence="13">
    <location>
        <begin position="677"/>
        <end position="772"/>
    </location>
</feature>
<name>A0A388KZR5_CHABU</name>
<organism evidence="15 16">
    <name type="scientific">Chara braunii</name>
    <name type="common">Braun's stonewort</name>
    <dbReference type="NCBI Taxonomy" id="69332"/>
    <lineage>
        <taxon>Eukaryota</taxon>
        <taxon>Viridiplantae</taxon>
        <taxon>Streptophyta</taxon>
        <taxon>Charophyceae</taxon>
        <taxon>Charales</taxon>
        <taxon>Characeae</taxon>
        <taxon>Chara</taxon>
    </lineage>
</organism>
<dbReference type="EC" id="3.1.3.16" evidence="12"/>
<evidence type="ECO:0000256" key="1">
    <source>
        <dbReference type="ARBA" id="ARBA00004123"/>
    </source>
</evidence>
<dbReference type="InterPro" id="IPR038534">
    <property type="entry name" value="Rtr1/RPAP2_sf"/>
</dbReference>
<feature type="compositionally biased region" description="Basic and acidic residues" evidence="13">
    <location>
        <begin position="216"/>
        <end position="273"/>
    </location>
</feature>
<feature type="compositionally biased region" description="Acidic residues" evidence="13">
    <location>
        <begin position="1317"/>
        <end position="1336"/>
    </location>
</feature>
<feature type="compositionally biased region" description="Low complexity" evidence="13">
    <location>
        <begin position="124"/>
        <end position="139"/>
    </location>
</feature>
<dbReference type="InterPro" id="IPR039693">
    <property type="entry name" value="Rtr1/RPAP2"/>
</dbReference>
<comment type="subcellular location">
    <subcellularLocation>
        <location evidence="1 12">Nucleus</location>
    </subcellularLocation>
</comment>
<feature type="compositionally biased region" description="Basic residues" evidence="13">
    <location>
        <begin position="761"/>
        <end position="771"/>
    </location>
</feature>
<comment type="catalytic activity">
    <reaction evidence="9 12">
        <text>O-phospho-L-seryl-[protein] + H2O = L-seryl-[protein] + phosphate</text>
        <dbReference type="Rhea" id="RHEA:20629"/>
        <dbReference type="Rhea" id="RHEA-COMP:9863"/>
        <dbReference type="Rhea" id="RHEA-COMP:11604"/>
        <dbReference type="ChEBI" id="CHEBI:15377"/>
        <dbReference type="ChEBI" id="CHEBI:29999"/>
        <dbReference type="ChEBI" id="CHEBI:43474"/>
        <dbReference type="ChEBI" id="CHEBI:83421"/>
        <dbReference type="EC" id="3.1.3.16"/>
    </reaction>
</comment>
<feature type="region of interest" description="Disordered" evidence="13">
    <location>
        <begin position="1132"/>
        <end position="1157"/>
    </location>
</feature>
<feature type="compositionally biased region" description="Polar residues" evidence="13">
    <location>
        <begin position="36"/>
        <end position="56"/>
    </location>
</feature>
<keyword evidence="8 12" id="KW-0539">Nucleus</keyword>
<dbReference type="Gene3D" id="1.25.40.820">
    <property type="match status" value="1"/>
</dbReference>
<keyword evidence="7 12" id="KW-0904">Protein phosphatase</keyword>
<evidence type="ECO:0000256" key="6">
    <source>
        <dbReference type="ARBA" id="ARBA00022833"/>
    </source>
</evidence>
<dbReference type="Gramene" id="GBG75554">
    <property type="protein sequence ID" value="GBG75554"/>
    <property type="gene ID" value="CBR_g20185"/>
</dbReference>
<feature type="region of interest" description="Disordered" evidence="13">
    <location>
        <begin position="870"/>
        <end position="931"/>
    </location>
</feature>
<dbReference type="PANTHER" id="PTHR14732">
    <property type="entry name" value="RNA POLYMERASE II SUBUNIT B1 CTD PHOSPHATASE RPAP2-RELATED"/>
    <property type="match status" value="1"/>
</dbReference>
<comment type="catalytic activity">
    <reaction evidence="10 12">
        <text>O-phospho-L-threonyl-[protein] + H2O = L-threonyl-[protein] + phosphate</text>
        <dbReference type="Rhea" id="RHEA:47004"/>
        <dbReference type="Rhea" id="RHEA-COMP:11060"/>
        <dbReference type="Rhea" id="RHEA-COMP:11605"/>
        <dbReference type="ChEBI" id="CHEBI:15377"/>
        <dbReference type="ChEBI" id="CHEBI:30013"/>
        <dbReference type="ChEBI" id="CHEBI:43474"/>
        <dbReference type="ChEBI" id="CHEBI:61977"/>
        <dbReference type="EC" id="3.1.3.16"/>
    </reaction>
</comment>
<feature type="region of interest" description="Disordered" evidence="13">
    <location>
        <begin position="635"/>
        <end position="654"/>
    </location>
</feature>
<protein>
    <recommendedName>
        <fullName evidence="12">RNA polymerase II subunit B1 CTD phosphatase RPAP2 homolog</fullName>
        <ecNumber evidence="12">3.1.3.16</ecNumber>
    </recommendedName>
</protein>
<feature type="region of interest" description="Disordered" evidence="13">
    <location>
        <begin position="592"/>
        <end position="624"/>
    </location>
</feature>
<keyword evidence="5 12" id="KW-0378">Hydrolase</keyword>